<dbReference type="GO" id="GO:0016740">
    <property type="term" value="F:transferase activity"/>
    <property type="evidence" value="ECO:0007669"/>
    <property type="project" value="UniProtKB-KW"/>
</dbReference>
<evidence type="ECO:0000256" key="2">
    <source>
        <dbReference type="SAM" id="MobiDB-lite"/>
    </source>
</evidence>
<keyword evidence="5" id="KW-1185">Reference proteome</keyword>
<evidence type="ECO:0000313" key="4">
    <source>
        <dbReference type="EMBL" id="TEU29429.1"/>
    </source>
</evidence>
<feature type="coiled-coil region" evidence="1">
    <location>
        <begin position="302"/>
        <end position="329"/>
    </location>
</feature>
<reference evidence="4 5" key="1">
    <citation type="submission" date="2019-03" db="EMBL/GenBank/DDBJ databases">
        <title>Alkanindiges illinoisensis: a potential pathogenic isolated from ascites of a gastric cancer patient with abdominal metastasis.</title>
        <authorList>
            <person name="Hu X."/>
            <person name="Yang B."/>
            <person name="Yan X."/>
            <person name="Lin L."/>
            <person name="Zhao H."/>
            <person name="Zhou F."/>
            <person name="Su B."/>
            <person name="Chen J."/>
            <person name="Rui Y."/>
            <person name="Wang Q."/>
            <person name="Zheng L."/>
        </authorList>
    </citation>
    <scope>NUCLEOTIDE SEQUENCE [LARGE SCALE GENOMIC DNA]</scope>
    <source>
        <strain evidence="4 5">NFYY 23406</strain>
    </source>
</reference>
<dbReference type="InterPro" id="IPR027417">
    <property type="entry name" value="P-loop_NTPase"/>
</dbReference>
<sequence length="555" mass="64127">MSPAGQKQAVQRRTVRKPAIHKPTVDHYKAPEKLDQSQSTSSKPAVPALTHIEPDALNLALLKAQLQLRASSQNVKQPQPGKSLLILVGGIELAGKGEAVIQLREWMDPRYLKVKASLSKPLASNQPFWQDYADAIPACGQIAVLFGNWYGDLLYSGLHESRFNMRQFQQAVLQMREFEQDLAANGVTVIKCWFDISWNCLQQRLNKLDASARQWQQLHGLDWRDQTQYRKIQRLRKQFTEDWFIIQGENAQQRDLEFGHLVLDGLNTSLNTNLPLQQAQPNWQQASIPTVLLKPATDKLEKQQYNVELAQLQQQAAQLLRQYMRHSSVVIVFEGMDAAGKGGAIKRIVAPLDPREYEIHSIAAPDSFEKRHPYLWRFWTRLPRPGGMTIFDRSWYGRVLVERIESFASNAEWQRAYDEINHFEQQLSDRGILVIKFWLGISEKEQLKRFQAREENPHKQYKITDEDWRNRKKWQQYLEAAADMLSRTHTEHAPWRIIATNDKKTARIEVLRHMADQLEARLKTVGKSPRKPRPAIQQPDPANASQTLIAHQLEE</sequence>
<evidence type="ECO:0000259" key="3">
    <source>
        <dbReference type="Pfam" id="PF03976"/>
    </source>
</evidence>
<feature type="domain" description="Polyphosphate kinase-2-related" evidence="3">
    <location>
        <begin position="61"/>
        <end position="267"/>
    </location>
</feature>
<feature type="compositionally biased region" description="Basic and acidic residues" evidence="2">
    <location>
        <begin position="23"/>
        <end position="35"/>
    </location>
</feature>
<gene>
    <name evidence="4" type="ORF">E2B99_04330</name>
</gene>
<feature type="region of interest" description="Disordered" evidence="2">
    <location>
        <begin position="523"/>
        <end position="555"/>
    </location>
</feature>
<dbReference type="InterPro" id="IPR022488">
    <property type="entry name" value="PPK2-related"/>
</dbReference>
<dbReference type="AlphaFoldDB" id="A0A4Y7XEU5"/>
<organism evidence="4 5">
    <name type="scientific">Alkanindiges illinoisensis</name>
    <dbReference type="NCBI Taxonomy" id="197183"/>
    <lineage>
        <taxon>Bacteria</taxon>
        <taxon>Pseudomonadati</taxon>
        <taxon>Pseudomonadota</taxon>
        <taxon>Gammaproteobacteria</taxon>
        <taxon>Moraxellales</taxon>
        <taxon>Moraxellaceae</taxon>
        <taxon>Alkanindiges</taxon>
    </lineage>
</organism>
<feature type="domain" description="Polyphosphate kinase-2-related" evidence="3">
    <location>
        <begin position="300"/>
        <end position="523"/>
    </location>
</feature>
<keyword evidence="1" id="KW-0175">Coiled coil</keyword>
<protein>
    <submittedName>
        <fullName evidence="4">Phosphate--AMP phosphotransferase</fullName>
    </submittedName>
</protein>
<dbReference type="Proteomes" id="UP000297834">
    <property type="component" value="Unassembled WGS sequence"/>
</dbReference>
<dbReference type="SUPFAM" id="SSF52540">
    <property type="entry name" value="P-loop containing nucleoside triphosphate hydrolases"/>
    <property type="match status" value="1"/>
</dbReference>
<evidence type="ECO:0000256" key="1">
    <source>
        <dbReference type="SAM" id="Coils"/>
    </source>
</evidence>
<dbReference type="Pfam" id="PF03976">
    <property type="entry name" value="PPK2"/>
    <property type="match status" value="2"/>
</dbReference>
<dbReference type="EMBL" id="SNTY01000014">
    <property type="protein sequence ID" value="TEU29429.1"/>
    <property type="molecule type" value="Genomic_DNA"/>
</dbReference>
<evidence type="ECO:0000313" key="5">
    <source>
        <dbReference type="Proteomes" id="UP000297834"/>
    </source>
</evidence>
<name>A0A4Y7XEU5_9GAMM</name>
<dbReference type="OrthoDB" id="9775224at2"/>
<dbReference type="STRING" id="1120977.GCA_000619845_02437"/>
<feature type="region of interest" description="Disordered" evidence="2">
    <location>
        <begin position="1"/>
        <end position="45"/>
    </location>
</feature>
<proteinExistence type="predicted"/>
<dbReference type="Gene3D" id="3.40.50.300">
    <property type="entry name" value="P-loop containing nucleotide triphosphate hydrolases"/>
    <property type="match status" value="2"/>
</dbReference>
<accession>A0A4Y7XEU5</accession>
<keyword evidence="4" id="KW-0808">Transferase</keyword>
<dbReference type="PANTHER" id="PTHR34383:SF3">
    <property type="entry name" value="POLYPHOSPHATE:AMP PHOSPHOTRANSFERASE"/>
    <property type="match status" value="1"/>
</dbReference>
<comment type="caution">
    <text evidence="4">The sequence shown here is derived from an EMBL/GenBank/DDBJ whole genome shotgun (WGS) entry which is preliminary data.</text>
</comment>
<dbReference type="PANTHER" id="PTHR34383">
    <property type="entry name" value="POLYPHOSPHATE:AMP PHOSPHOTRANSFERASE-RELATED"/>
    <property type="match status" value="1"/>
</dbReference>